<keyword evidence="4" id="KW-1185">Reference proteome</keyword>
<dbReference type="InterPro" id="IPR045851">
    <property type="entry name" value="AMP-bd_C_sf"/>
</dbReference>
<feature type="domain" description="AMP-binding enzyme C-terminal" evidence="2">
    <location>
        <begin position="391"/>
        <end position="458"/>
    </location>
</feature>
<dbReference type="RefSeq" id="WP_380844314.1">
    <property type="nucleotide sequence ID" value="NZ_JBHSFP010000020.1"/>
</dbReference>
<dbReference type="InterPro" id="IPR050237">
    <property type="entry name" value="ATP-dep_AMP-bd_enzyme"/>
</dbReference>
<dbReference type="InterPro" id="IPR042099">
    <property type="entry name" value="ANL_N_sf"/>
</dbReference>
<accession>A0ABV9CMT5</accession>
<proteinExistence type="predicted"/>
<dbReference type="Pfam" id="PF00501">
    <property type="entry name" value="AMP-binding"/>
    <property type="match status" value="1"/>
</dbReference>
<evidence type="ECO:0000313" key="4">
    <source>
        <dbReference type="Proteomes" id="UP001596004"/>
    </source>
</evidence>
<comment type="caution">
    <text evidence="3">The sequence shown here is derived from an EMBL/GenBank/DDBJ whole genome shotgun (WGS) entry which is preliminary data.</text>
</comment>
<gene>
    <name evidence="3" type="ORF">ACFO60_25645</name>
</gene>
<name>A0ABV9CMT5_9ACTN</name>
<reference evidence="4" key="1">
    <citation type="journal article" date="2019" name="Int. J. Syst. Evol. Microbiol.">
        <title>The Global Catalogue of Microorganisms (GCM) 10K type strain sequencing project: providing services to taxonomists for standard genome sequencing and annotation.</title>
        <authorList>
            <consortium name="The Broad Institute Genomics Platform"/>
            <consortium name="The Broad Institute Genome Sequencing Center for Infectious Disease"/>
            <person name="Wu L."/>
            <person name="Ma J."/>
        </authorList>
    </citation>
    <scope>NUCLEOTIDE SEQUENCE [LARGE SCALE GENOMIC DNA]</scope>
    <source>
        <strain evidence="4">CGMCC 4.7132</strain>
    </source>
</reference>
<organism evidence="3 4">
    <name type="scientific">Sphaerisporangium dianthi</name>
    <dbReference type="NCBI Taxonomy" id="1436120"/>
    <lineage>
        <taxon>Bacteria</taxon>
        <taxon>Bacillati</taxon>
        <taxon>Actinomycetota</taxon>
        <taxon>Actinomycetes</taxon>
        <taxon>Streptosporangiales</taxon>
        <taxon>Streptosporangiaceae</taxon>
        <taxon>Sphaerisporangium</taxon>
    </lineage>
</organism>
<dbReference type="PROSITE" id="PS00455">
    <property type="entry name" value="AMP_BINDING"/>
    <property type="match status" value="1"/>
</dbReference>
<evidence type="ECO:0000259" key="2">
    <source>
        <dbReference type="Pfam" id="PF13193"/>
    </source>
</evidence>
<dbReference type="Gene3D" id="3.30.300.30">
    <property type="match status" value="1"/>
</dbReference>
<protein>
    <submittedName>
        <fullName evidence="3">Class I adenylate-forming enzyme family protein</fullName>
    </submittedName>
</protein>
<dbReference type="Pfam" id="PF13193">
    <property type="entry name" value="AMP-binding_C"/>
    <property type="match status" value="1"/>
</dbReference>
<sequence>MTTLPELVRDRDDDLVALTVDGDRSLTAGQWTRASEAAAEHLPAARVALVHDDADWIGHAVAGLAVRMAGGTVVGLSPHLGDAELRARLARCEVDGLLHGDAVTPPSFAGWAASLSGLGTVDTRGASRPDDDLAEIIHTSGTTGGSKPVAVSHGNLTFGHEGRGRLFTGVDGVLAAVPIGTNAGHSAIMTAMTAPTTVHVLSRQDPETVARMIEKLGVSMAIVAPSTATRMIALGLHERHDLTGLKVLMLGSAPVPMATVSRLLEVLPGTRIVLGYGSTESAPAFVSRPVDPSEPLEEHLGSPSAGTGLLITGPDGEPLPAGEVGEIRLRSEAPPRWYFGDPEASARVFQDGWTRMGDLGHVDEEGRLHFFDRAADVITGPDGGPVSSLRVEHALLWHPGVAEAAAFAGPDGVTAAVVLRSPVPEKELHGAAADRLDERERPARITVVDSLPRGPIGKTLKQELRRRLTGG</sequence>
<dbReference type="CDD" id="cd04433">
    <property type="entry name" value="AFD_class_I"/>
    <property type="match status" value="1"/>
</dbReference>
<feature type="domain" description="AMP-dependent synthetase/ligase" evidence="1">
    <location>
        <begin position="13"/>
        <end position="333"/>
    </location>
</feature>
<dbReference type="Gene3D" id="3.40.50.12780">
    <property type="entry name" value="N-terminal domain of ligase-like"/>
    <property type="match status" value="1"/>
</dbReference>
<dbReference type="InterPro" id="IPR020845">
    <property type="entry name" value="AMP-binding_CS"/>
</dbReference>
<evidence type="ECO:0000259" key="1">
    <source>
        <dbReference type="Pfam" id="PF00501"/>
    </source>
</evidence>
<dbReference type="SUPFAM" id="SSF56801">
    <property type="entry name" value="Acetyl-CoA synthetase-like"/>
    <property type="match status" value="1"/>
</dbReference>
<dbReference type="InterPro" id="IPR000873">
    <property type="entry name" value="AMP-dep_synth/lig_dom"/>
</dbReference>
<evidence type="ECO:0000313" key="3">
    <source>
        <dbReference type="EMBL" id="MFC4534160.1"/>
    </source>
</evidence>
<dbReference type="EMBL" id="JBHSFP010000020">
    <property type="protein sequence ID" value="MFC4534160.1"/>
    <property type="molecule type" value="Genomic_DNA"/>
</dbReference>
<dbReference type="PANTHER" id="PTHR43767:SF1">
    <property type="entry name" value="NONRIBOSOMAL PEPTIDE SYNTHASE PES1 (EUROFUNG)-RELATED"/>
    <property type="match status" value="1"/>
</dbReference>
<dbReference type="PANTHER" id="PTHR43767">
    <property type="entry name" value="LONG-CHAIN-FATTY-ACID--COA LIGASE"/>
    <property type="match status" value="1"/>
</dbReference>
<dbReference type="Proteomes" id="UP001596004">
    <property type="component" value="Unassembled WGS sequence"/>
</dbReference>
<dbReference type="InterPro" id="IPR025110">
    <property type="entry name" value="AMP-bd_C"/>
</dbReference>